<dbReference type="PANTHER" id="PTHR38248">
    <property type="entry name" value="FUNK1 6"/>
    <property type="match status" value="1"/>
</dbReference>
<dbReference type="Gene3D" id="1.10.510.10">
    <property type="entry name" value="Transferase(Phosphotransferase) domain 1"/>
    <property type="match status" value="1"/>
</dbReference>
<dbReference type="EMBL" id="KL198050">
    <property type="protein sequence ID" value="KDQ12488.1"/>
    <property type="molecule type" value="Genomic_DNA"/>
</dbReference>
<accession>A0A067M9P4</accession>
<feature type="domain" description="Fungal-type protein kinase" evidence="2">
    <location>
        <begin position="97"/>
        <end position="203"/>
    </location>
</feature>
<organism evidence="3 4">
    <name type="scientific">Botryobasidium botryosum (strain FD-172 SS1)</name>
    <dbReference type="NCBI Taxonomy" id="930990"/>
    <lineage>
        <taxon>Eukaryota</taxon>
        <taxon>Fungi</taxon>
        <taxon>Dikarya</taxon>
        <taxon>Basidiomycota</taxon>
        <taxon>Agaricomycotina</taxon>
        <taxon>Agaricomycetes</taxon>
        <taxon>Cantharellales</taxon>
        <taxon>Botryobasidiaceae</taxon>
        <taxon>Botryobasidium</taxon>
    </lineage>
</organism>
<name>A0A067M9P4_BOTB1</name>
<proteinExistence type="predicted"/>
<sequence length="416" mass="46477">MTMEKKVSCSNLPVYTASPLPMSSPVILFGLLSVTGGHDVKGEGGTGDARAWGNDDGPLGALYLIDSSSDISLSEHHGLRVLASENTHPTYNLWGVELKKALHDILYVIHGLHEKARILHRNISINNIAYRRRANGRVEGLVHDFDLALTGTVPTDANAAVASIQQHRTGTAAFMALHLLDNPTRRHRRSFDYESLFYTMRWLVANHERGGATIKEKPLTDWYAGDTESIRMTKRYSLECRTRILPHHKDLGCGLNSLRRLLREAMYKMIEGSRAHPEPEWDAVKRAQDEELARVEQRAEAKAKAEAKAETEAKAREEKTVDEEGAVGKEESAQDEEDGAKVKDEERVEHEKSVDHEDGAEDQKKADDEDAVDYELLAKRGITDESLHLTADGYSQVLGWKVVARRYELGEIGPLD</sequence>
<dbReference type="SUPFAM" id="SSF56112">
    <property type="entry name" value="Protein kinase-like (PK-like)"/>
    <property type="match status" value="1"/>
</dbReference>
<evidence type="ECO:0000313" key="4">
    <source>
        <dbReference type="Proteomes" id="UP000027195"/>
    </source>
</evidence>
<feature type="region of interest" description="Disordered" evidence="1">
    <location>
        <begin position="295"/>
        <end position="370"/>
    </location>
</feature>
<keyword evidence="4" id="KW-1185">Reference proteome</keyword>
<gene>
    <name evidence="3" type="ORF">BOTBODRAFT_176427</name>
</gene>
<dbReference type="InterPro" id="IPR011009">
    <property type="entry name" value="Kinase-like_dom_sf"/>
</dbReference>
<feature type="compositionally biased region" description="Basic and acidic residues" evidence="1">
    <location>
        <begin position="295"/>
        <end position="319"/>
    </location>
</feature>
<dbReference type="Proteomes" id="UP000027195">
    <property type="component" value="Unassembled WGS sequence"/>
</dbReference>
<dbReference type="Pfam" id="PF17667">
    <property type="entry name" value="Pkinase_fungal"/>
    <property type="match status" value="1"/>
</dbReference>
<evidence type="ECO:0000313" key="3">
    <source>
        <dbReference type="EMBL" id="KDQ12488.1"/>
    </source>
</evidence>
<evidence type="ECO:0000259" key="2">
    <source>
        <dbReference type="Pfam" id="PF17667"/>
    </source>
</evidence>
<dbReference type="OrthoDB" id="2747778at2759"/>
<dbReference type="HOGENOM" id="CLU_660542_0_0_1"/>
<dbReference type="AlphaFoldDB" id="A0A067M9P4"/>
<dbReference type="InParanoid" id="A0A067M9P4"/>
<dbReference type="PANTHER" id="PTHR38248:SF2">
    <property type="entry name" value="FUNK1 11"/>
    <property type="match status" value="1"/>
</dbReference>
<reference evidence="4" key="1">
    <citation type="journal article" date="2014" name="Proc. Natl. Acad. Sci. U.S.A.">
        <title>Extensive sampling of basidiomycete genomes demonstrates inadequacy of the white-rot/brown-rot paradigm for wood decay fungi.</title>
        <authorList>
            <person name="Riley R."/>
            <person name="Salamov A.A."/>
            <person name="Brown D.W."/>
            <person name="Nagy L.G."/>
            <person name="Floudas D."/>
            <person name="Held B.W."/>
            <person name="Levasseur A."/>
            <person name="Lombard V."/>
            <person name="Morin E."/>
            <person name="Otillar R."/>
            <person name="Lindquist E.A."/>
            <person name="Sun H."/>
            <person name="LaButti K.M."/>
            <person name="Schmutz J."/>
            <person name="Jabbour D."/>
            <person name="Luo H."/>
            <person name="Baker S.E."/>
            <person name="Pisabarro A.G."/>
            <person name="Walton J.D."/>
            <person name="Blanchette R.A."/>
            <person name="Henrissat B."/>
            <person name="Martin F."/>
            <person name="Cullen D."/>
            <person name="Hibbett D.S."/>
            <person name="Grigoriev I.V."/>
        </authorList>
    </citation>
    <scope>NUCLEOTIDE SEQUENCE [LARGE SCALE GENOMIC DNA]</scope>
    <source>
        <strain evidence="4">FD-172 SS1</strain>
    </source>
</reference>
<dbReference type="STRING" id="930990.A0A067M9P4"/>
<protein>
    <recommendedName>
        <fullName evidence="2">Fungal-type protein kinase domain-containing protein</fullName>
    </recommendedName>
</protein>
<dbReference type="InterPro" id="IPR040976">
    <property type="entry name" value="Pkinase_fungal"/>
</dbReference>
<evidence type="ECO:0000256" key="1">
    <source>
        <dbReference type="SAM" id="MobiDB-lite"/>
    </source>
</evidence>
<feature type="compositionally biased region" description="Basic and acidic residues" evidence="1">
    <location>
        <begin position="339"/>
        <end position="367"/>
    </location>
</feature>